<evidence type="ECO:0000256" key="1">
    <source>
        <dbReference type="SAM" id="Phobius"/>
    </source>
</evidence>
<feature type="transmembrane region" description="Helical" evidence="1">
    <location>
        <begin position="229"/>
        <end position="250"/>
    </location>
</feature>
<dbReference type="OrthoDB" id="2177245at2759"/>
<name>A0A139ATJ9_GONPJ</name>
<keyword evidence="1" id="KW-1133">Transmembrane helix</keyword>
<evidence type="ECO:0000313" key="3">
    <source>
        <dbReference type="Proteomes" id="UP000070544"/>
    </source>
</evidence>
<feature type="transmembrane region" description="Helical" evidence="1">
    <location>
        <begin position="87"/>
        <end position="110"/>
    </location>
</feature>
<feature type="transmembrane region" description="Helical" evidence="1">
    <location>
        <begin position="256"/>
        <end position="276"/>
    </location>
</feature>
<dbReference type="AlphaFoldDB" id="A0A139ATJ9"/>
<gene>
    <name evidence="2" type="ORF">M427DRAFT_52321</name>
</gene>
<feature type="transmembrane region" description="Helical" evidence="1">
    <location>
        <begin position="20"/>
        <end position="41"/>
    </location>
</feature>
<evidence type="ECO:0000313" key="2">
    <source>
        <dbReference type="EMBL" id="KXS20056.1"/>
    </source>
</evidence>
<evidence type="ECO:0008006" key="4">
    <source>
        <dbReference type="Google" id="ProtNLM"/>
    </source>
</evidence>
<feature type="transmembrane region" description="Helical" evidence="1">
    <location>
        <begin position="53"/>
        <end position="75"/>
    </location>
</feature>
<keyword evidence="1" id="KW-0472">Membrane</keyword>
<reference evidence="2 3" key="1">
    <citation type="journal article" date="2015" name="Genome Biol. Evol.">
        <title>Phylogenomic analyses indicate that early fungi evolved digesting cell walls of algal ancestors of land plants.</title>
        <authorList>
            <person name="Chang Y."/>
            <person name="Wang S."/>
            <person name="Sekimoto S."/>
            <person name="Aerts A.L."/>
            <person name="Choi C."/>
            <person name="Clum A."/>
            <person name="LaButti K.M."/>
            <person name="Lindquist E.A."/>
            <person name="Yee Ngan C."/>
            <person name="Ohm R.A."/>
            <person name="Salamov A.A."/>
            <person name="Grigoriev I.V."/>
            <person name="Spatafora J.W."/>
            <person name="Berbee M.L."/>
        </authorList>
    </citation>
    <scope>NUCLEOTIDE SEQUENCE [LARGE SCALE GENOMIC DNA]</scope>
    <source>
        <strain evidence="2 3">JEL478</strain>
    </source>
</reference>
<accession>A0A139ATJ9</accession>
<proteinExistence type="predicted"/>
<sequence length="356" mass="36996">MPSHLDVRETTPAPVGHSLYLAPFLLSIAGDVSVLAFYAVGRSAGLPFLRHPLHSAMTMLFTFNMVGSAFFWAHYWVDPGTAGCSVTVFGVVAGYAGDYFSSATVAWLLFRSLVLNMTPLSTTRAVMSLLWPVLLAVAAGASTLGADTTQPPHVVCWLTNPNDAHGLAVASALVLAVALNGILSALVVYNLTKRASVVVRTEIHLGAAGTLSGVGRSPREDSEVLTKRLLVYPAVIIICGGSSLVASIASNPWAGVVGDFMLMLNGLFNTAAFFFLDPTSAKTARGLLETLDAADTRDAEFKAAGVAVAAAAAAAGAGGQWGAGSSARRDVGFKRPWGVSVAGKIRPVLRIIAGQV</sequence>
<dbReference type="Proteomes" id="UP000070544">
    <property type="component" value="Unassembled WGS sequence"/>
</dbReference>
<organism evidence="2 3">
    <name type="scientific">Gonapodya prolifera (strain JEL478)</name>
    <name type="common">Monoblepharis prolifera</name>
    <dbReference type="NCBI Taxonomy" id="1344416"/>
    <lineage>
        <taxon>Eukaryota</taxon>
        <taxon>Fungi</taxon>
        <taxon>Fungi incertae sedis</taxon>
        <taxon>Chytridiomycota</taxon>
        <taxon>Chytridiomycota incertae sedis</taxon>
        <taxon>Monoblepharidomycetes</taxon>
        <taxon>Monoblepharidales</taxon>
        <taxon>Gonapodyaceae</taxon>
        <taxon>Gonapodya</taxon>
    </lineage>
</organism>
<feature type="transmembrane region" description="Helical" evidence="1">
    <location>
        <begin position="166"/>
        <end position="191"/>
    </location>
</feature>
<keyword evidence="1" id="KW-0812">Transmembrane</keyword>
<keyword evidence="3" id="KW-1185">Reference proteome</keyword>
<dbReference type="EMBL" id="KQ965736">
    <property type="protein sequence ID" value="KXS20056.1"/>
    <property type="molecule type" value="Genomic_DNA"/>
</dbReference>
<feature type="transmembrane region" description="Helical" evidence="1">
    <location>
        <begin position="122"/>
        <end position="146"/>
    </location>
</feature>
<protein>
    <recommendedName>
        <fullName evidence="4">G-protein coupled receptors family 2 profile 2 domain-containing protein</fullName>
    </recommendedName>
</protein>
<dbReference type="Gene3D" id="1.20.1070.10">
    <property type="entry name" value="Rhodopsin 7-helix transmembrane proteins"/>
    <property type="match status" value="1"/>
</dbReference>